<evidence type="ECO:0000256" key="2">
    <source>
        <dbReference type="ARBA" id="ARBA00022729"/>
    </source>
</evidence>
<feature type="signal peptide" evidence="9">
    <location>
        <begin position="1"/>
        <end position="24"/>
    </location>
</feature>
<feature type="compositionally biased region" description="Basic and acidic residues" evidence="8">
    <location>
        <begin position="431"/>
        <end position="447"/>
    </location>
</feature>
<dbReference type="SMART" id="SM00028">
    <property type="entry name" value="TPR"/>
    <property type="match status" value="5"/>
</dbReference>
<accession>A0AA39TMG8</accession>
<dbReference type="EMBL" id="JAULSR010000010">
    <property type="protein sequence ID" value="KAK0610506.1"/>
    <property type="molecule type" value="Genomic_DNA"/>
</dbReference>
<dbReference type="Pfam" id="PF00226">
    <property type="entry name" value="DnaJ"/>
    <property type="match status" value="1"/>
</dbReference>
<dbReference type="CDD" id="cd06257">
    <property type="entry name" value="DnaJ"/>
    <property type="match status" value="1"/>
</dbReference>
<reference evidence="11" key="1">
    <citation type="submission" date="2023-06" db="EMBL/GenBank/DDBJ databases">
        <title>Genome-scale phylogeny and comparative genomics of the fungal order Sordariales.</title>
        <authorList>
            <consortium name="Lawrence Berkeley National Laboratory"/>
            <person name="Hensen N."/>
            <person name="Bonometti L."/>
            <person name="Westerberg I."/>
            <person name="Brannstrom I.O."/>
            <person name="Guillou S."/>
            <person name="Cros-Aarteil S."/>
            <person name="Calhoun S."/>
            <person name="Haridas S."/>
            <person name="Kuo A."/>
            <person name="Mondo S."/>
            <person name="Pangilinan J."/>
            <person name="Riley R."/>
            <person name="LaButti K."/>
            <person name="Andreopoulos B."/>
            <person name="Lipzen A."/>
            <person name="Chen C."/>
            <person name="Yanf M."/>
            <person name="Daum C."/>
            <person name="Ng V."/>
            <person name="Clum A."/>
            <person name="Steindorff A."/>
            <person name="Ohm R."/>
            <person name="Martin F."/>
            <person name="Silar P."/>
            <person name="Natvig D."/>
            <person name="Lalanne C."/>
            <person name="Gautier V."/>
            <person name="Ament-velasquez S.L."/>
            <person name="Kruys A."/>
            <person name="Hutchinson M.I."/>
            <person name="Powell A.J."/>
            <person name="Barry K."/>
            <person name="Miller A.N."/>
            <person name="Grigoriev I.V."/>
            <person name="Debuchy R."/>
            <person name="Gladieux P."/>
            <person name="Thoren M.H."/>
            <person name="Johannesson H."/>
        </authorList>
    </citation>
    <scope>NUCLEOTIDE SEQUENCE</scope>
    <source>
        <strain evidence="11">SMH3391-2</strain>
    </source>
</reference>
<dbReference type="InterPro" id="IPR011990">
    <property type="entry name" value="TPR-like_helical_dom_sf"/>
</dbReference>
<evidence type="ECO:0000256" key="5">
    <source>
        <dbReference type="ARBA" id="ARBA00022824"/>
    </source>
</evidence>
<dbReference type="SUPFAM" id="SSF46565">
    <property type="entry name" value="Chaperone J-domain"/>
    <property type="match status" value="1"/>
</dbReference>
<name>A0AA39TMG8_9PEZI</name>
<keyword evidence="2 9" id="KW-0732">Signal</keyword>
<dbReference type="PRINTS" id="PR00625">
    <property type="entry name" value="JDOMAIN"/>
</dbReference>
<dbReference type="PROSITE" id="PS50005">
    <property type="entry name" value="TPR"/>
    <property type="match status" value="1"/>
</dbReference>
<dbReference type="PANTHER" id="PTHR44140:SF2">
    <property type="entry name" value="LD25575P"/>
    <property type="match status" value="1"/>
</dbReference>
<dbReference type="Gene3D" id="1.10.287.110">
    <property type="entry name" value="DnaJ domain"/>
    <property type="match status" value="1"/>
</dbReference>
<feature type="domain" description="J" evidence="10">
    <location>
        <begin position="404"/>
        <end position="473"/>
    </location>
</feature>
<dbReference type="Proteomes" id="UP001174934">
    <property type="component" value="Unassembled WGS sequence"/>
</dbReference>
<evidence type="ECO:0000256" key="7">
    <source>
        <dbReference type="PROSITE-ProRule" id="PRU00339"/>
    </source>
</evidence>
<dbReference type="AlphaFoldDB" id="A0AA39TMG8"/>
<dbReference type="FunFam" id="1.10.287.110:FF:000083">
    <property type="entry name" value="DnaJ and TPR domain protein"/>
    <property type="match status" value="1"/>
</dbReference>
<evidence type="ECO:0000256" key="4">
    <source>
        <dbReference type="ARBA" id="ARBA00022803"/>
    </source>
</evidence>
<dbReference type="Gene3D" id="1.25.40.10">
    <property type="entry name" value="Tetratricopeptide repeat domain"/>
    <property type="match status" value="1"/>
</dbReference>
<feature type="chain" id="PRO_5041445291" description="Tetratricopeptide repeat and J domain-containing co-chaperone DNJ1" evidence="9">
    <location>
        <begin position="25"/>
        <end position="530"/>
    </location>
</feature>
<evidence type="ECO:0000256" key="8">
    <source>
        <dbReference type="SAM" id="MobiDB-lite"/>
    </source>
</evidence>
<feature type="region of interest" description="Disordered" evidence="8">
    <location>
        <begin position="467"/>
        <end position="530"/>
    </location>
</feature>
<protein>
    <recommendedName>
        <fullName evidence="6">Tetratricopeptide repeat and J domain-containing co-chaperone DNJ1</fullName>
    </recommendedName>
</protein>
<comment type="subcellular location">
    <subcellularLocation>
        <location evidence="1">Endoplasmic reticulum lumen</location>
    </subcellularLocation>
</comment>
<evidence type="ECO:0000256" key="3">
    <source>
        <dbReference type="ARBA" id="ARBA00022737"/>
    </source>
</evidence>
<evidence type="ECO:0000256" key="6">
    <source>
        <dbReference type="ARBA" id="ARBA00073740"/>
    </source>
</evidence>
<dbReference type="GO" id="GO:0034975">
    <property type="term" value="P:protein folding in endoplasmic reticulum"/>
    <property type="evidence" value="ECO:0007669"/>
    <property type="project" value="TreeGrafter"/>
</dbReference>
<feature type="compositionally biased region" description="Basic and acidic residues" evidence="8">
    <location>
        <begin position="467"/>
        <end position="477"/>
    </location>
</feature>
<evidence type="ECO:0000313" key="12">
    <source>
        <dbReference type="Proteomes" id="UP001174934"/>
    </source>
</evidence>
<feature type="compositionally biased region" description="Gly residues" evidence="8">
    <location>
        <begin position="501"/>
        <end position="530"/>
    </location>
</feature>
<dbReference type="FunFam" id="1.25.40.10:FF:000224">
    <property type="entry name" value="DnaJ and TPR domain protein"/>
    <property type="match status" value="1"/>
</dbReference>
<dbReference type="SMART" id="SM00271">
    <property type="entry name" value="DnaJ"/>
    <property type="match status" value="1"/>
</dbReference>
<keyword evidence="3" id="KW-0677">Repeat</keyword>
<dbReference type="SUPFAM" id="SSF48452">
    <property type="entry name" value="TPR-like"/>
    <property type="match status" value="2"/>
</dbReference>
<dbReference type="GO" id="GO:0051087">
    <property type="term" value="F:protein-folding chaperone binding"/>
    <property type="evidence" value="ECO:0007669"/>
    <property type="project" value="TreeGrafter"/>
</dbReference>
<gene>
    <name evidence="11" type="ORF">B0T17DRAFT_500064</name>
</gene>
<dbReference type="InterPro" id="IPR001623">
    <property type="entry name" value="DnaJ_domain"/>
</dbReference>
<dbReference type="InterPro" id="IPR036869">
    <property type="entry name" value="J_dom_sf"/>
</dbReference>
<dbReference type="Pfam" id="PF13181">
    <property type="entry name" value="TPR_8"/>
    <property type="match status" value="1"/>
</dbReference>
<proteinExistence type="predicted"/>
<comment type="caution">
    <text evidence="11">The sequence shown here is derived from an EMBL/GenBank/DDBJ whole genome shotgun (WGS) entry which is preliminary data.</text>
</comment>
<evidence type="ECO:0000256" key="1">
    <source>
        <dbReference type="ARBA" id="ARBA00004319"/>
    </source>
</evidence>
<feature type="repeat" description="TPR" evidence="7">
    <location>
        <begin position="70"/>
        <end position="103"/>
    </location>
</feature>
<dbReference type="GO" id="GO:0005788">
    <property type="term" value="C:endoplasmic reticulum lumen"/>
    <property type="evidence" value="ECO:0007669"/>
    <property type="project" value="UniProtKB-SubCell"/>
</dbReference>
<evidence type="ECO:0000259" key="10">
    <source>
        <dbReference type="PROSITE" id="PS50076"/>
    </source>
</evidence>
<dbReference type="InterPro" id="IPR019734">
    <property type="entry name" value="TPR_rpt"/>
</dbReference>
<dbReference type="InterPro" id="IPR051727">
    <property type="entry name" value="DnaJ_C3_Co-chaperones"/>
</dbReference>
<organism evidence="11 12">
    <name type="scientific">Bombardia bombarda</name>
    <dbReference type="NCBI Taxonomy" id="252184"/>
    <lineage>
        <taxon>Eukaryota</taxon>
        <taxon>Fungi</taxon>
        <taxon>Dikarya</taxon>
        <taxon>Ascomycota</taxon>
        <taxon>Pezizomycotina</taxon>
        <taxon>Sordariomycetes</taxon>
        <taxon>Sordariomycetidae</taxon>
        <taxon>Sordariales</taxon>
        <taxon>Lasiosphaeriaceae</taxon>
        <taxon>Bombardia</taxon>
    </lineage>
</organism>
<evidence type="ECO:0000256" key="9">
    <source>
        <dbReference type="SAM" id="SignalP"/>
    </source>
</evidence>
<feature type="region of interest" description="Disordered" evidence="8">
    <location>
        <begin position="425"/>
        <end position="447"/>
    </location>
</feature>
<evidence type="ECO:0000313" key="11">
    <source>
        <dbReference type="EMBL" id="KAK0610506.1"/>
    </source>
</evidence>
<keyword evidence="4 7" id="KW-0802">TPR repeat</keyword>
<keyword evidence="5" id="KW-0256">Endoplasmic reticulum</keyword>
<sequence>MLVRLSTTLALAAGLLSAPSFVAGLSTTDIPSDTPISQLLASAQSHLSRGETHDALVFYDAALARDPANYLTLFKRATTYLSLGRTTQATEDFNKVLSLKPGFEGAHAQLGKIMARSADWAGAREQYLQAKRTEELAALEEAQGAATLADAAATRGDWEECVSQAGVAILVANRALALRELRGRCFFERGDVEMGISDLQHVLQMKPGDTTPHVRISAITYYAMGDLAGGMNAIRKCLISDPDSKVCRKMLKQEKAVEKIYQKVSKALEKNQPMTAARHLVLSADNEGLIQEVKNQVAGLRADGTIPANAGNVLVARLVEMACQAYYDSSSKKAKEFCEDSLSLDENAFYGLLQRAKQQVDADDFEAAIHTLKKASESHPEKQEITNPLMHKAQVALKRSKTKDYYKVLGVAHDADERQIKSAYRKLSKQHHPDKAAKQGLGKEEAEKKMASINEAYEVLSNPELRARFDQGDDPNSHEGQQQQGNPFGGGGGHPFMFQQGGPGGGGQFQFKFGSGGGGGGFPGGFPFGG</sequence>
<dbReference type="GO" id="GO:0051787">
    <property type="term" value="F:misfolded protein binding"/>
    <property type="evidence" value="ECO:0007669"/>
    <property type="project" value="TreeGrafter"/>
</dbReference>
<dbReference type="PANTHER" id="PTHR44140">
    <property type="entry name" value="LD25575P"/>
    <property type="match status" value="1"/>
</dbReference>
<dbReference type="PROSITE" id="PS50076">
    <property type="entry name" value="DNAJ_2"/>
    <property type="match status" value="1"/>
</dbReference>
<keyword evidence="12" id="KW-1185">Reference proteome</keyword>